<dbReference type="RefSeq" id="WP_078116627.1">
    <property type="nucleotide sequence ID" value="NZ_CP144906.1"/>
</dbReference>
<dbReference type="InterPro" id="IPR009057">
    <property type="entry name" value="Homeodomain-like_sf"/>
</dbReference>
<dbReference type="CDD" id="cd07001">
    <property type="entry name" value="cupin_YbfI-like_N"/>
    <property type="match status" value="1"/>
</dbReference>
<comment type="caution">
    <text evidence="5">The sequence shown here is derived from an EMBL/GenBank/DDBJ whole genome shotgun (WGS) entry which is preliminary data.</text>
</comment>
<evidence type="ECO:0000259" key="4">
    <source>
        <dbReference type="PROSITE" id="PS01124"/>
    </source>
</evidence>
<sequence>MLNEVRTVCFDTELSIEAYNFKGIMQKFPNHFHDYYVIGFIENGKRYLSCKNKQYIIETGDLIVFNPGDIHTCEQIDDRALDYRCINIKKDVMKKITFEITGKEYLPNFMEFVLFRNELTSSLKELHLMIMEEERNLKKEELFLFIIEQLIREYSNPVSEMTIQEASVEIKTVCDYLENNYMENITLNQLSNLTGLSKYYLLHSFTKQKGISPYNYLQTIRISKAKKMLEQGVTPIEVAFKTGFTDQSHFTNFFKKLIGLTPKQYMNIFINRCRSKENE</sequence>
<dbReference type="InterPro" id="IPR037923">
    <property type="entry name" value="HTH-like"/>
</dbReference>
<reference evidence="5 6" key="1">
    <citation type="submission" date="2017-02" db="EMBL/GenBank/DDBJ databases">
        <title>Genome sequence of Clostridium beijerinckii Br21.</title>
        <authorList>
            <person name="Fonseca B.C."/>
            <person name="Guazzaroni M.E."/>
            <person name="Riano-Pachon D.M."/>
            <person name="Reginatto V."/>
        </authorList>
    </citation>
    <scope>NUCLEOTIDE SEQUENCE [LARGE SCALE GENOMIC DNA]</scope>
    <source>
        <strain evidence="5 6">Br21</strain>
    </source>
</reference>
<dbReference type="Gene3D" id="1.10.10.60">
    <property type="entry name" value="Homeodomain-like"/>
    <property type="match status" value="2"/>
</dbReference>
<keyword evidence="2" id="KW-0238">DNA-binding</keyword>
<dbReference type="SUPFAM" id="SSF46689">
    <property type="entry name" value="Homeodomain-like"/>
    <property type="match status" value="2"/>
</dbReference>
<dbReference type="PANTHER" id="PTHR46796:SF2">
    <property type="entry name" value="TRANSCRIPTIONAL REGULATORY PROTEIN"/>
    <property type="match status" value="1"/>
</dbReference>
<dbReference type="Pfam" id="PF02311">
    <property type="entry name" value="AraC_binding"/>
    <property type="match status" value="1"/>
</dbReference>
<dbReference type="InterPro" id="IPR003313">
    <property type="entry name" value="AraC-bd"/>
</dbReference>
<proteinExistence type="predicted"/>
<dbReference type="Pfam" id="PF12833">
    <property type="entry name" value="HTH_18"/>
    <property type="match status" value="1"/>
</dbReference>
<dbReference type="InterPro" id="IPR018060">
    <property type="entry name" value="HTH_AraC"/>
</dbReference>
<protein>
    <submittedName>
        <fullName evidence="5">AraC family transcriptional regulator</fullName>
    </submittedName>
</protein>
<dbReference type="InterPro" id="IPR020449">
    <property type="entry name" value="Tscrpt_reg_AraC-type_HTH"/>
</dbReference>
<dbReference type="InterPro" id="IPR014710">
    <property type="entry name" value="RmlC-like_jellyroll"/>
</dbReference>
<evidence type="ECO:0000256" key="2">
    <source>
        <dbReference type="ARBA" id="ARBA00023125"/>
    </source>
</evidence>
<gene>
    <name evidence="5" type="ORF">CBEIBR21_18680</name>
</gene>
<dbReference type="EMBL" id="MWMH01000007">
    <property type="protein sequence ID" value="OOP71645.1"/>
    <property type="molecule type" value="Genomic_DNA"/>
</dbReference>
<feature type="domain" description="HTH araC/xylS-type" evidence="4">
    <location>
        <begin position="171"/>
        <end position="268"/>
    </location>
</feature>
<accession>A0A1S9N2J4</accession>
<dbReference type="InterPro" id="IPR050204">
    <property type="entry name" value="AraC_XylS_family_regulators"/>
</dbReference>
<dbReference type="Gene3D" id="2.60.120.10">
    <property type="entry name" value="Jelly Rolls"/>
    <property type="match status" value="1"/>
</dbReference>
<dbReference type="GO" id="GO:0043565">
    <property type="term" value="F:sequence-specific DNA binding"/>
    <property type="evidence" value="ECO:0007669"/>
    <property type="project" value="InterPro"/>
</dbReference>
<dbReference type="AlphaFoldDB" id="A0A1S9N2J4"/>
<dbReference type="PRINTS" id="PR00032">
    <property type="entry name" value="HTHARAC"/>
</dbReference>
<keyword evidence="3" id="KW-0804">Transcription</keyword>
<organism evidence="5 6">
    <name type="scientific">Clostridium beijerinckii</name>
    <name type="common">Clostridium MP</name>
    <dbReference type="NCBI Taxonomy" id="1520"/>
    <lineage>
        <taxon>Bacteria</taxon>
        <taxon>Bacillati</taxon>
        <taxon>Bacillota</taxon>
        <taxon>Clostridia</taxon>
        <taxon>Eubacteriales</taxon>
        <taxon>Clostridiaceae</taxon>
        <taxon>Clostridium</taxon>
    </lineage>
</organism>
<name>A0A1S9N2J4_CLOBE</name>
<evidence type="ECO:0000256" key="1">
    <source>
        <dbReference type="ARBA" id="ARBA00023015"/>
    </source>
</evidence>
<dbReference type="PANTHER" id="PTHR46796">
    <property type="entry name" value="HTH-TYPE TRANSCRIPTIONAL ACTIVATOR RHAS-RELATED"/>
    <property type="match status" value="1"/>
</dbReference>
<dbReference type="PROSITE" id="PS01124">
    <property type="entry name" value="HTH_ARAC_FAMILY_2"/>
    <property type="match status" value="1"/>
</dbReference>
<keyword evidence="1" id="KW-0805">Transcription regulation</keyword>
<dbReference type="SMART" id="SM00342">
    <property type="entry name" value="HTH_ARAC"/>
    <property type="match status" value="1"/>
</dbReference>
<evidence type="ECO:0000313" key="5">
    <source>
        <dbReference type="EMBL" id="OOP71645.1"/>
    </source>
</evidence>
<dbReference type="GO" id="GO:0003700">
    <property type="term" value="F:DNA-binding transcription factor activity"/>
    <property type="evidence" value="ECO:0007669"/>
    <property type="project" value="InterPro"/>
</dbReference>
<evidence type="ECO:0000256" key="3">
    <source>
        <dbReference type="ARBA" id="ARBA00023163"/>
    </source>
</evidence>
<dbReference type="SUPFAM" id="SSF51215">
    <property type="entry name" value="Regulatory protein AraC"/>
    <property type="match status" value="1"/>
</dbReference>
<evidence type="ECO:0000313" key="6">
    <source>
        <dbReference type="Proteomes" id="UP000190959"/>
    </source>
</evidence>
<dbReference type="Proteomes" id="UP000190959">
    <property type="component" value="Unassembled WGS sequence"/>
</dbReference>